<gene>
    <name evidence="1" type="ORF">CEXT_89641</name>
</gene>
<accession>A0AAV4YA64</accession>
<protein>
    <submittedName>
        <fullName evidence="1">Uncharacterized protein</fullName>
    </submittedName>
</protein>
<reference evidence="1 2" key="1">
    <citation type="submission" date="2021-06" db="EMBL/GenBank/DDBJ databases">
        <title>Caerostris extrusa draft genome.</title>
        <authorList>
            <person name="Kono N."/>
            <person name="Arakawa K."/>
        </authorList>
    </citation>
    <scope>NUCLEOTIDE SEQUENCE [LARGE SCALE GENOMIC DNA]</scope>
</reference>
<dbReference type="EMBL" id="BPLR01018895">
    <property type="protein sequence ID" value="GIZ03037.1"/>
    <property type="molecule type" value="Genomic_DNA"/>
</dbReference>
<evidence type="ECO:0000313" key="2">
    <source>
        <dbReference type="Proteomes" id="UP001054945"/>
    </source>
</evidence>
<keyword evidence="2" id="KW-1185">Reference proteome</keyword>
<sequence>MWFQLKFVTLRKNFPSNKRIVSISSIVKKASHVRSQKIPDLPKNLPDSCPSGNVRSYSQQYQWNEGRNFGDQRNSAEERTKGYFAQGEKDTDIPEQRLFLTSRGSENPSQYLRDSTICIVYCVKAKGLISFGKAEKNRTCVPTIVPSTDG</sequence>
<comment type="caution">
    <text evidence="1">The sequence shown here is derived from an EMBL/GenBank/DDBJ whole genome shotgun (WGS) entry which is preliminary data.</text>
</comment>
<dbReference type="AlphaFoldDB" id="A0AAV4YA64"/>
<name>A0AAV4YA64_CAEEX</name>
<dbReference type="Proteomes" id="UP001054945">
    <property type="component" value="Unassembled WGS sequence"/>
</dbReference>
<proteinExistence type="predicted"/>
<organism evidence="1 2">
    <name type="scientific">Caerostris extrusa</name>
    <name type="common">Bark spider</name>
    <name type="synonym">Caerostris bankana</name>
    <dbReference type="NCBI Taxonomy" id="172846"/>
    <lineage>
        <taxon>Eukaryota</taxon>
        <taxon>Metazoa</taxon>
        <taxon>Ecdysozoa</taxon>
        <taxon>Arthropoda</taxon>
        <taxon>Chelicerata</taxon>
        <taxon>Arachnida</taxon>
        <taxon>Araneae</taxon>
        <taxon>Araneomorphae</taxon>
        <taxon>Entelegynae</taxon>
        <taxon>Araneoidea</taxon>
        <taxon>Araneidae</taxon>
        <taxon>Caerostris</taxon>
    </lineage>
</organism>
<evidence type="ECO:0000313" key="1">
    <source>
        <dbReference type="EMBL" id="GIZ03037.1"/>
    </source>
</evidence>